<evidence type="ECO:0000259" key="2">
    <source>
        <dbReference type="Pfam" id="PF00892"/>
    </source>
</evidence>
<proteinExistence type="predicted"/>
<feature type="transmembrane region" description="Helical" evidence="1">
    <location>
        <begin position="308"/>
        <end position="324"/>
    </location>
</feature>
<organism evidence="3">
    <name type="scientific">marine sediment metagenome</name>
    <dbReference type="NCBI Taxonomy" id="412755"/>
    <lineage>
        <taxon>unclassified sequences</taxon>
        <taxon>metagenomes</taxon>
        <taxon>ecological metagenomes</taxon>
    </lineage>
</organism>
<evidence type="ECO:0000313" key="3">
    <source>
        <dbReference type="EMBL" id="KKN43972.1"/>
    </source>
</evidence>
<keyword evidence="1" id="KW-0812">Transmembrane</keyword>
<feature type="transmembrane region" description="Helical" evidence="1">
    <location>
        <begin position="250"/>
        <end position="270"/>
    </location>
</feature>
<dbReference type="EMBL" id="LAZR01001478">
    <property type="protein sequence ID" value="KKN43972.1"/>
    <property type="molecule type" value="Genomic_DNA"/>
</dbReference>
<dbReference type="PANTHER" id="PTHR22911:SF137">
    <property type="entry name" value="SOLUTE CARRIER FAMILY 35 MEMBER G2-RELATED"/>
    <property type="match status" value="1"/>
</dbReference>
<dbReference type="InterPro" id="IPR000620">
    <property type="entry name" value="EamA_dom"/>
</dbReference>
<reference evidence="3" key="1">
    <citation type="journal article" date="2015" name="Nature">
        <title>Complex archaea that bridge the gap between prokaryotes and eukaryotes.</title>
        <authorList>
            <person name="Spang A."/>
            <person name="Saw J.H."/>
            <person name="Jorgensen S.L."/>
            <person name="Zaremba-Niedzwiedzka K."/>
            <person name="Martijn J."/>
            <person name="Lind A.E."/>
            <person name="van Eijk R."/>
            <person name="Schleper C."/>
            <person name="Guy L."/>
            <person name="Ettema T.J."/>
        </authorList>
    </citation>
    <scope>NUCLEOTIDE SEQUENCE</scope>
</reference>
<feature type="transmembrane region" description="Helical" evidence="1">
    <location>
        <begin position="119"/>
        <end position="138"/>
    </location>
</feature>
<feature type="transmembrane region" description="Helical" evidence="1">
    <location>
        <begin position="174"/>
        <end position="199"/>
    </location>
</feature>
<dbReference type="PANTHER" id="PTHR22911">
    <property type="entry name" value="ACYL-MALONYL CONDENSING ENZYME-RELATED"/>
    <property type="match status" value="1"/>
</dbReference>
<name>A0A0F9R411_9ZZZZ</name>
<dbReference type="GO" id="GO:0016020">
    <property type="term" value="C:membrane"/>
    <property type="evidence" value="ECO:0007669"/>
    <property type="project" value="InterPro"/>
</dbReference>
<feature type="transmembrane region" description="Helical" evidence="1">
    <location>
        <begin position="276"/>
        <end position="296"/>
    </location>
</feature>
<accession>A0A0F9R411</accession>
<feature type="transmembrane region" description="Helical" evidence="1">
    <location>
        <begin position="6"/>
        <end position="21"/>
    </location>
</feature>
<dbReference type="Pfam" id="PF00892">
    <property type="entry name" value="EamA"/>
    <property type="match status" value="2"/>
</dbReference>
<keyword evidence="1" id="KW-1133">Transmembrane helix</keyword>
<feature type="transmembrane region" description="Helical" evidence="1">
    <location>
        <begin position="58"/>
        <end position="79"/>
    </location>
</feature>
<comment type="caution">
    <text evidence="3">The sequence shown here is derived from an EMBL/GenBank/DDBJ whole genome shotgun (WGS) entry which is preliminary data.</text>
</comment>
<feature type="transmembrane region" description="Helical" evidence="1">
    <location>
        <begin position="33"/>
        <end position="52"/>
    </location>
</feature>
<feature type="transmembrane region" description="Helical" evidence="1">
    <location>
        <begin position="91"/>
        <end position="113"/>
    </location>
</feature>
<sequence length="325" mass="36199">MPGELLAILAVFTFVGSNVIFRKIEQQTSPTYINFFRTAMGTITFILLILFLNKLNLMFMISWGLWLLLIVSFIFGQVIGDTAYFIAQKELGTTIALAISMTFPLFTFVLSLLFLDRPFTPILIISLLFIGSGITIIGKSKISVDVIKNERNFDLQRSFRMKIQDSFKKSSIKAIGYCIVASLGWAIGAVLIDFCTVQIDLATETKDLSSIIGNTIRFPFALLILSTMVWREKSREKKNQNSLFRNKTKYTWVLLLGGSILGTSLGAYLYTESVHLAGASFVSLIATTSPLFALPLTYVVNKEKISKFGFIGVFLTIIGVVVILL</sequence>
<dbReference type="AlphaFoldDB" id="A0A0F9R411"/>
<dbReference type="SUPFAM" id="SSF103481">
    <property type="entry name" value="Multidrug resistance efflux transporter EmrE"/>
    <property type="match status" value="2"/>
</dbReference>
<feature type="transmembrane region" description="Helical" evidence="1">
    <location>
        <begin position="211"/>
        <end position="230"/>
    </location>
</feature>
<gene>
    <name evidence="3" type="ORF">LCGC14_0697860</name>
</gene>
<dbReference type="InterPro" id="IPR037185">
    <property type="entry name" value="EmrE-like"/>
</dbReference>
<evidence type="ECO:0000256" key="1">
    <source>
        <dbReference type="SAM" id="Phobius"/>
    </source>
</evidence>
<protein>
    <recommendedName>
        <fullName evidence="2">EamA domain-containing protein</fullName>
    </recommendedName>
</protein>
<keyword evidence="1" id="KW-0472">Membrane</keyword>
<feature type="domain" description="EamA" evidence="2">
    <location>
        <begin position="174"/>
        <end position="324"/>
    </location>
</feature>
<feature type="domain" description="EamA" evidence="2">
    <location>
        <begin position="2"/>
        <end position="137"/>
    </location>
</feature>